<keyword evidence="3 8" id="KW-0813">Transport</keyword>
<dbReference type="PANTHER" id="PTHR30330">
    <property type="entry name" value="AGSS FAMILY TRANSPORTER, SODIUM-ALANINE"/>
    <property type="match status" value="1"/>
</dbReference>
<dbReference type="NCBIfam" id="TIGR00835">
    <property type="entry name" value="agcS"/>
    <property type="match status" value="1"/>
</dbReference>
<dbReference type="PROSITE" id="PS00873">
    <property type="entry name" value="NA_ALANINE_SYMP"/>
    <property type="match status" value="1"/>
</dbReference>
<keyword evidence="8" id="KW-0769">Symport</keyword>
<keyword evidence="7 8" id="KW-0472">Membrane</keyword>
<organism evidence="10 11">
    <name type="scientific">Sutterella massiliensis</name>
    <dbReference type="NCBI Taxonomy" id="1816689"/>
    <lineage>
        <taxon>Bacteria</taxon>
        <taxon>Pseudomonadati</taxon>
        <taxon>Pseudomonadota</taxon>
        <taxon>Betaproteobacteria</taxon>
        <taxon>Burkholderiales</taxon>
        <taxon>Sutterellaceae</taxon>
        <taxon>Sutterella</taxon>
    </lineage>
</organism>
<protein>
    <submittedName>
        <fullName evidence="10">Sodium:alanine symporter family protein</fullName>
    </submittedName>
</protein>
<comment type="subcellular location">
    <subcellularLocation>
        <location evidence="8">Cell inner membrane</location>
        <topology evidence="8">Multi-pass membrane protein</topology>
    </subcellularLocation>
    <subcellularLocation>
        <location evidence="1">Cell membrane</location>
        <topology evidence="1">Multi-pass membrane protein</topology>
    </subcellularLocation>
</comment>
<dbReference type="RefSeq" id="WP_205104437.1">
    <property type="nucleotide sequence ID" value="NZ_JACJJC010000027.1"/>
</dbReference>
<evidence type="ECO:0000256" key="4">
    <source>
        <dbReference type="ARBA" id="ARBA00022475"/>
    </source>
</evidence>
<feature type="transmembrane region" description="Helical" evidence="8">
    <location>
        <begin position="102"/>
        <end position="125"/>
    </location>
</feature>
<keyword evidence="8" id="KW-0997">Cell inner membrane</keyword>
<dbReference type="Pfam" id="PF01235">
    <property type="entry name" value="Na_Ala_symp"/>
    <property type="match status" value="1"/>
</dbReference>
<accession>A0ABS2DUA1</accession>
<comment type="similarity">
    <text evidence="2 8">Belongs to the alanine or glycine:cation symporter (AGCS) (TC 2.A.25) family.</text>
</comment>
<keyword evidence="6 8" id="KW-1133">Transmembrane helix</keyword>
<dbReference type="InterPro" id="IPR001463">
    <property type="entry name" value="Na/Ala_symport"/>
</dbReference>
<feature type="region of interest" description="Disordered" evidence="9">
    <location>
        <begin position="488"/>
        <end position="514"/>
    </location>
</feature>
<dbReference type="PANTHER" id="PTHR30330:SF14">
    <property type="entry name" value="SODIUM_AMINO ACID (ALANINE) SYMPORTER"/>
    <property type="match status" value="1"/>
</dbReference>
<evidence type="ECO:0000256" key="2">
    <source>
        <dbReference type="ARBA" id="ARBA00009261"/>
    </source>
</evidence>
<feature type="transmembrane region" description="Helical" evidence="8">
    <location>
        <begin position="151"/>
        <end position="170"/>
    </location>
</feature>
<evidence type="ECO:0000256" key="8">
    <source>
        <dbReference type="RuleBase" id="RU363064"/>
    </source>
</evidence>
<keyword evidence="5 8" id="KW-0812">Transmembrane</keyword>
<feature type="transmembrane region" description="Helical" evidence="8">
    <location>
        <begin position="418"/>
        <end position="438"/>
    </location>
</feature>
<feature type="transmembrane region" description="Helical" evidence="8">
    <location>
        <begin position="182"/>
        <end position="204"/>
    </location>
</feature>
<feature type="transmembrane region" description="Helical" evidence="8">
    <location>
        <begin position="351"/>
        <end position="374"/>
    </location>
</feature>
<evidence type="ECO:0000256" key="6">
    <source>
        <dbReference type="ARBA" id="ARBA00022989"/>
    </source>
</evidence>
<feature type="transmembrane region" description="Helical" evidence="8">
    <location>
        <begin position="394"/>
        <end position="412"/>
    </location>
</feature>
<evidence type="ECO:0000256" key="9">
    <source>
        <dbReference type="SAM" id="MobiDB-lite"/>
    </source>
</evidence>
<feature type="transmembrane region" description="Helical" evidence="8">
    <location>
        <begin position="304"/>
        <end position="331"/>
    </location>
</feature>
<evidence type="ECO:0000256" key="3">
    <source>
        <dbReference type="ARBA" id="ARBA00022448"/>
    </source>
</evidence>
<evidence type="ECO:0000256" key="5">
    <source>
        <dbReference type="ARBA" id="ARBA00022692"/>
    </source>
</evidence>
<dbReference type="EMBL" id="JACJJC010000027">
    <property type="protein sequence ID" value="MBM6704931.1"/>
    <property type="molecule type" value="Genomic_DNA"/>
</dbReference>
<reference evidence="10 11" key="1">
    <citation type="journal article" date="2021" name="Sci. Rep.">
        <title>The distribution of antibiotic resistance genes in chicken gut microbiota commensals.</title>
        <authorList>
            <person name="Juricova H."/>
            <person name="Matiasovicova J."/>
            <person name="Kubasova T."/>
            <person name="Cejkova D."/>
            <person name="Rychlik I."/>
        </authorList>
    </citation>
    <scope>NUCLEOTIDE SEQUENCE [LARGE SCALE GENOMIC DNA]</scope>
    <source>
        <strain evidence="10 11">An829</strain>
    </source>
</reference>
<gene>
    <name evidence="10" type="ORF">H6A60_10650</name>
</gene>
<keyword evidence="4" id="KW-1003">Cell membrane</keyword>
<evidence type="ECO:0000256" key="1">
    <source>
        <dbReference type="ARBA" id="ARBA00004651"/>
    </source>
</evidence>
<comment type="caution">
    <text evidence="10">The sequence shown here is derived from an EMBL/GenBank/DDBJ whole genome shotgun (WGS) entry which is preliminary data.</text>
</comment>
<sequence length="527" mass="57008">MDFATHIVQSVNGLLWGVYCLIPLLVGTGIYMTVKLRFVQIRKFGAAMKQVFGGFSIFGKAADHSGMTSFQSLATAISAQVGTGNLAGVATAMVMGGPGAIFWMWMAAFFGMATIFSEAILGQLFRARDAHGHVMGGPAFYISRGLGNKPLAAFFSVAIIIALGFIGNMVQSNSIADAFNHAFGIPSWVTGIGIFMAAGFIFIGGIRRIASFAEKMVPVMALVYIIGSCTIIFGNADMIWPALKSIIVGAFDPEAATGGIIGASIKEAIRYGVARGLFSNEAGMGSTPHAHALARVQHPVQQGLAAIVGLTIDTFVVLNMTAFVILCTGALDGQTTGITLTQRAFTLGLGAIGPAFVAICLLFFAFTTIIGWYFFAEQNVKYLFGLRWVQSYRVLVLCFLMAGSFLHVSFVWELADFFNGLMVIPNVIALLALSKLVAKALDDYEGKFLLGETPEYGALSPNNEIPYAEPPVRRKKGQRRSIFRRRRDEDVCDVRSDEAPLHEEDVDSDKDPFSVDRRLKEDGIDRF</sequence>
<evidence type="ECO:0000313" key="10">
    <source>
        <dbReference type="EMBL" id="MBM6704931.1"/>
    </source>
</evidence>
<feature type="transmembrane region" description="Helical" evidence="8">
    <location>
        <begin position="14"/>
        <end position="34"/>
    </location>
</feature>
<dbReference type="Gene3D" id="1.20.1740.10">
    <property type="entry name" value="Amino acid/polyamine transporter I"/>
    <property type="match status" value="1"/>
</dbReference>
<feature type="transmembrane region" description="Helical" evidence="8">
    <location>
        <begin position="216"/>
        <end position="236"/>
    </location>
</feature>
<dbReference type="Proteomes" id="UP000715095">
    <property type="component" value="Unassembled WGS sequence"/>
</dbReference>
<evidence type="ECO:0000256" key="7">
    <source>
        <dbReference type="ARBA" id="ARBA00023136"/>
    </source>
</evidence>
<evidence type="ECO:0000313" key="11">
    <source>
        <dbReference type="Proteomes" id="UP000715095"/>
    </source>
</evidence>
<dbReference type="PRINTS" id="PR00175">
    <property type="entry name" value="NAALASMPORT"/>
</dbReference>
<keyword evidence="11" id="KW-1185">Reference proteome</keyword>
<proteinExistence type="inferred from homology"/>
<name>A0ABS2DUA1_9BURK</name>